<dbReference type="Gene3D" id="2.160.20.10">
    <property type="entry name" value="Single-stranded right-handed beta-helix, Pectin lyase-like"/>
    <property type="match status" value="1"/>
</dbReference>
<dbReference type="PANTHER" id="PTHR31375">
    <property type="match status" value="1"/>
</dbReference>
<organism evidence="17 18">
    <name type="scientific">Rhynchospora breviuscula</name>
    <dbReference type="NCBI Taxonomy" id="2022672"/>
    <lineage>
        <taxon>Eukaryota</taxon>
        <taxon>Viridiplantae</taxon>
        <taxon>Streptophyta</taxon>
        <taxon>Embryophyta</taxon>
        <taxon>Tracheophyta</taxon>
        <taxon>Spermatophyta</taxon>
        <taxon>Magnoliopsida</taxon>
        <taxon>Liliopsida</taxon>
        <taxon>Poales</taxon>
        <taxon>Cyperaceae</taxon>
        <taxon>Cyperoideae</taxon>
        <taxon>Rhynchosporeae</taxon>
        <taxon>Rhynchospora</taxon>
    </lineage>
</organism>
<dbReference type="InterPro" id="IPR000743">
    <property type="entry name" value="Glyco_hydro_28"/>
</dbReference>
<dbReference type="SMART" id="SM00710">
    <property type="entry name" value="PbH1"/>
    <property type="match status" value="5"/>
</dbReference>
<accession>A0A9Q0C2Y9</accession>
<evidence type="ECO:0000256" key="5">
    <source>
        <dbReference type="ARBA" id="ARBA00022801"/>
    </source>
</evidence>
<evidence type="ECO:0000256" key="12">
    <source>
        <dbReference type="ARBA" id="ARBA00068298"/>
    </source>
</evidence>
<comment type="catalytic activity">
    <reaction evidence="10">
        <text>[(1-&gt;4)-alpha-D-galacturonosyl](n) + H2O = alpha-D-galacturonate + [(1-&gt;4)-alpha-D-galacturonosyl](n-1)</text>
        <dbReference type="Rhea" id="RHEA:14117"/>
        <dbReference type="Rhea" id="RHEA-COMP:14570"/>
        <dbReference type="Rhea" id="RHEA-COMP:14572"/>
        <dbReference type="ChEBI" id="CHEBI:15377"/>
        <dbReference type="ChEBI" id="CHEBI:58658"/>
        <dbReference type="ChEBI" id="CHEBI:140523"/>
        <dbReference type="EC" id="3.2.1.67"/>
    </reaction>
</comment>
<evidence type="ECO:0000256" key="16">
    <source>
        <dbReference type="SAM" id="SignalP"/>
    </source>
</evidence>
<dbReference type="InterPro" id="IPR006626">
    <property type="entry name" value="PbH1"/>
</dbReference>
<feature type="chain" id="PRO_5040106612" description="Exopolygalacturonase" evidence="16">
    <location>
        <begin position="22"/>
        <end position="386"/>
    </location>
</feature>
<gene>
    <name evidence="17" type="ORF">LUZ63_017694</name>
</gene>
<name>A0A9Q0C2Y9_9POAL</name>
<keyword evidence="5 15" id="KW-0378">Hydrolase</keyword>
<dbReference type="GO" id="GO:0047911">
    <property type="term" value="F:galacturan 1,4-alpha-galacturonidase activity"/>
    <property type="evidence" value="ECO:0007669"/>
    <property type="project" value="UniProtKB-EC"/>
</dbReference>
<evidence type="ECO:0000256" key="10">
    <source>
        <dbReference type="ARBA" id="ARBA00048766"/>
    </source>
</evidence>
<dbReference type="SUPFAM" id="SSF51126">
    <property type="entry name" value="Pectin lyase-like"/>
    <property type="match status" value="1"/>
</dbReference>
<comment type="subcellular location">
    <subcellularLocation>
        <location evidence="1">Secreted</location>
        <location evidence="1">Cell wall</location>
    </subcellularLocation>
</comment>
<evidence type="ECO:0000256" key="8">
    <source>
        <dbReference type="ARBA" id="ARBA00038933"/>
    </source>
</evidence>
<evidence type="ECO:0000256" key="13">
    <source>
        <dbReference type="ARBA" id="ARBA00083621"/>
    </source>
</evidence>
<keyword evidence="6 15" id="KW-0326">Glycosidase</keyword>
<dbReference type="EMBL" id="JAMQYH010000005">
    <property type="protein sequence ID" value="KAJ1686304.1"/>
    <property type="molecule type" value="Genomic_DNA"/>
</dbReference>
<dbReference type="InterPro" id="IPR011050">
    <property type="entry name" value="Pectin_lyase_fold/virulence"/>
</dbReference>
<proteinExistence type="inferred from homology"/>
<dbReference type="EC" id="3.2.1.67" evidence="8"/>
<comment type="caution">
    <text evidence="17">The sequence shown here is derived from an EMBL/GenBank/DDBJ whole genome shotgun (WGS) entry which is preliminary data.</text>
</comment>
<keyword evidence="18" id="KW-1185">Reference proteome</keyword>
<evidence type="ECO:0000313" key="18">
    <source>
        <dbReference type="Proteomes" id="UP001151287"/>
    </source>
</evidence>
<keyword evidence="3" id="KW-0134">Cell wall</keyword>
<evidence type="ECO:0000256" key="6">
    <source>
        <dbReference type="ARBA" id="ARBA00023295"/>
    </source>
</evidence>
<keyword evidence="7" id="KW-0961">Cell wall biogenesis/degradation</keyword>
<evidence type="ECO:0000256" key="15">
    <source>
        <dbReference type="RuleBase" id="RU361169"/>
    </source>
</evidence>
<comment type="function">
    <text evidence="11">May function in depolymerizing pectin during pollen development, germination, and tube growth. Acts as an exo-polygalacturonase.</text>
</comment>
<dbReference type="Pfam" id="PF00295">
    <property type="entry name" value="Glyco_hydro_28"/>
    <property type="match status" value="1"/>
</dbReference>
<dbReference type="AlphaFoldDB" id="A0A9Q0C2Y9"/>
<comment type="similarity">
    <text evidence="2 15">Belongs to the glycosyl hydrolase 28 family.</text>
</comment>
<evidence type="ECO:0000256" key="7">
    <source>
        <dbReference type="ARBA" id="ARBA00023316"/>
    </source>
</evidence>
<feature type="signal peptide" evidence="16">
    <location>
        <begin position="1"/>
        <end position="21"/>
    </location>
</feature>
<dbReference type="GO" id="GO:0005975">
    <property type="term" value="P:carbohydrate metabolic process"/>
    <property type="evidence" value="ECO:0007669"/>
    <property type="project" value="InterPro"/>
</dbReference>
<keyword evidence="4" id="KW-0964">Secreted</keyword>
<evidence type="ECO:0000256" key="1">
    <source>
        <dbReference type="ARBA" id="ARBA00004191"/>
    </source>
</evidence>
<reference evidence="17" key="1">
    <citation type="journal article" date="2022" name="Cell">
        <title>Repeat-based holocentromeres influence genome architecture and karyotype evolution.</title>
        <authorList>
            <person name="Hofstatter P.G."/>
            <person name="Thangavel G."/>
            <person name="Lux T."/>
            <person name="Neumann P."/>
            <person name="Vondrak T."/>
            <person name="Novak P."/>
            <person name="Zhang M."/>
            <person name="Costa L."/>
            <person name="Castellani M."/>
            <person name="Scott A."/>
            <person name="Toegelov H."/>
            <person name="Fuchs J."/>
            <person name="Mata-Sucre Y."/>
            <person name="Dias Y."/>
            <person name="Vanzela A.L.L."/>
            <person name="Huettel B."/>
            <person name="Almeida C.C.S."/>
            <person name="Simkova H."/>
            <person name="Souza G."/>
            <person name="Pedrosa-Harand A."/>
            <person name="Macas J."/>
            <person name="Mayer K.F.X."/>
            <person name="Houben A."/>
            <person name="Marques A."/>
        </authorList>
    </citation>
    <scope>NUCLEOTIDE SEQUENCE</scope>
    <source>
        <strain evidence="17">RhyBre1mFocal</strain>
    </source>
</reference>
<evidence type="ECO:0000256" key="14">
    <source>
        <dbReference type="PROSITE-ProRule" id="PRU10052"/>
    </source>
</evidence>
<dbReference type="PROSITE" id="PS00502">
    <property type="entry name" value="POLYGALACTURONASE"/>
    <property type="match status" value="1"/>
</dbReference>
<keyword evidence="16" id="KW-0732">Signal</keyword>
<protein>
    <recommendedName>
        <fullName evidence="12">Exopolygalacturonase</fullName>
        <ecNumber evidence="8">3.2.1.67</ecNumber>
    </recommendedName>
    <alternativeName>
        <fullName evidence="9">Galacturan 1,4-alpha-galacturonidase</fullName>
    </alternativeName>
    <alternativeName>
        <fullName evidence="13">Pectinase</fullName>
    </alternativeName>
</protein>
<dbReference type="FunFam" id="2.160.20.10:FF:000004">
    <property type="entry name" value="Pectin lyase-like superfamily protein"/>
    <property type="match status" value="1"/>
</dbReference>
<evidence type="ECO:0000313" key="17">
    <source>
        <dbReference type="EMBL" id="KAJ1686304.1"/>
    </source>
</evidence>
<evidence type="ECO:0000256" key="9">
    <source>
        <dbReference type="ARBA" id="ARBA00043142"/>
    </source>
</evidence>
<dbReference type="Proteomes" id="UP001151287">
    <property type="component" value="Unassembled WGS sequence"/>
</dbReference>
<dbReference type="GO" id="GO:0071555">
    <property type="term" value="P:cell wall organization"/>
    <property type="evidence" value="ECO:0007669"/>
    <property type="project" value="UniProtKB-KW"/>
</dbReference>
<dbReference type="GO" id="GO:0004650">
    <property type="term" value="F:polygalacturonase activity"/>
    <property type="evidence" value="ECO:0007669"/>
    <property type="project" value="InterPro"/>
</dbReference>
<dbReference type="OrthoDB" id="187139at2759"/>
<sequence>MAQTMSLLLILLSLSLTVSNGAHNVIDFGAKPDGVSDNKKAFLDAWAKVCSSTQPASIYVPPGRFLVSQADFMGPCKQNSVEIYIDGTIVAPSGYTSTTKWILFQYVDGFSIFGGTLDGQGHSMWNCKTSGSNCLEASTSLTIAQSKDVKIQGLTSVNSEGFHMSIYQSSGVTVQNIQISAPSNSPNTDGIHVQLSDHVIIQGSNIKTGDDCISLGAGSRNVLITDIYCGPGHGISIGSLGSIAHEQGVQNVTVSSVVFHDTTNGVRIKTWGKHYQGYVQFIMFQNIVMYNVSNPIIIDQRYCPHNNNCPNQNSGVKISNVIYSNIRGYSDTEVAMKFDCSPSNPCQGISLQDIKLTYQNQQAKSFCNNASGFNSGTITPPSCLGS</sequence>
<dbReference type="InterPro" id="IPR012334">
    <property type="entry name" value="Pectin_lyas_fold"/>
</dbReference>
<evidence type="ECO:0000256" key="11">
    <source>
        <dbReference type="ARBA" id="ARBA00057651"/>
    </source>
</evidence>
<feature type="active site" evidence="14">
    <location>
        <position position="233"/>
    </location>
</feature>
<evidence type="ECO:0000256" key="2">
    <source>
        <dbReference type="ARBA" id="ARBA00008834"/>
    </source>
</evidence>
<evidence type="ECO:0000256" key="4">
    <source>
        <dbReference type="ARBA" id="ARBA00022525"/>
    </source>
</evidence>
<evidence type="ECO:0000256" key="3">
    <source>
        <dbReference type="ARBA" id="ARBA00022512"/>
    </source>
</evidence>